<dbReference type="GeneID" id="77846102"/>
<feature type="region of interest" description="Disordered" evidence="1">
    <location>
        <begin position="258"/>
        <end position="312"/>
    </location>
</feature>
<keyword evidence="5" id="KW-1185">Reference proteome</keyword>
<dbReference type="Proteomes" id="UP000031546">
    <property type="component" value="Unassembled WGS sequence"/>
</dbReference>
<sequence length="312" mass="35455">MTENTKLQKVEQQLVEEKNISDNVMNKLHVMQAQGNLDLPENYSAENAIKQAWLKILETEDRNKNKALDVVTKASVAYALQEMVTLGLNPGKNQCYFIVYGKELALQPSYLGNMMITKRVTDCKEINAQVIFEGDDVKYKTKNGKIVDLEHSQSFGNRDGKKIIGAYCTISFEDESLNYTDIMTFEEIEQAWKQSPMVGKNGFSDNSTHRKFPVEMAKKTIINRTTKKLRNASDDESILSRQVKAFDDRQRKQVFDAEVDENQATETLDIPAEPDVPDFEDAKVSEPEKEPAPAHDPETGEVQQQSFEDNPF</sequence>
<reference evidence="3" key="3">
    <citation type="submission" date="2020-04" db="EMBL/GenBank/DDBJ databases">
        <authorList>
            <person name="Tanveer F."/>
            <person name="Xie Y."/>
            <person name="Shinwari Z.K."/>
        </authorList>
    </citation>
    <scope>NUCLEOTIDE SEQUENCE</scope>
    <source>
        <strain evidence="3">MOSEL-ME25</strain>
    </source>
</reference>
<dbReference type="InterPro" id="IPR018330">
    <property type="entry name" value="RecT_fam"/>
</dbReference>
<accession>A0A0C2HEI6</accession>
<dbReference type="RefSeq" id="WP_040106690.1">
    <property type="nucleotide sequence ID" value="NZ_JABEVU030000001.1"/>
</dbReference>
<comment type="caution">
    <text evidence="2">The sequence shown here is derived from an EMBL/GenBank/DDBJ whole genome shotgun (WGS) entry which is preliminary data.</text>
</comment>
<dbReference type="EMBL" id="JXII01000009">
    <property type="protein sequence ID" value="KIH70049.1"/>
    <property type="molecule type" value="Genomic_DNA"/>
</dbReference>
<dbReference type="Proteomes" id="UP000527860">
    <property type="component" value="Unassembled WGS sequence"/>
</dbReference>
<feature type="compositionally biased region" description="Polar residues" evidence="1">
    <location>
        <begin position="301"/>
        <end position="312"/>
    </location>
</feature>
<evidence type="ECO:0000313" key="2">
    <source>
        <dbReference type="EMBL" id="KIH70049.1"/>
    </source>
</evidence>
<name>A0A0C2HEI6_9STAP</name>
<dbReference type="OrthoDB" id="1045432at2"/>
<gene>
    <name evidence="3" type="ORF">F7P68_0012560</name>
    <name evidence="2" type="ORF">SN16_11140</name>
</gene>
<dbReference type="Pfam" id="PF03837">
    <property type="entry name" value="RecT"/>
    <property type="match status" value="1"/>
</dbReference>
<protein>
    <submittedName>
        <fullName evidence="3">Recombinase RecT</fullName>
    </submittedName>
</protein>
<reference evidence="5" key="2">
    <citation type="submission" date="2020-04" db="EMBL/GenBank/DDBJ databases">
        <title>Genome analysis and biological profiling of marine Cellulosimicrobium funkei MOSEL-ME6.</title>
        <authorList>
            <person name="Tanveer F."/>
            <person name="Xie Y."/>
            <person name="Shinwari Z.K."/>
        </authorList>
    </citation>
    <scope>NUCLEOTIDE SEQUENCE [LARGE SCALE GENOMIC DNA]</scope>
    <source>
        <strain evidence="5">MOSEL-ME25</strain>
    </source>
</reference>
<feature type="compositionally biased region" description="Basic and acidic residues" evidence="1">
    <location>
        <begin position="280"/>
        <end position="298"/>
    </location>
</feature>
<dbReference type="EMBL" id="JABEVU030000001">
    <property type="protein sequence ID" value="MDB0581357.1"/>
    <property type="molecule type" value="Genomic_DNA"/>
</dbReference>
<evidence type="ECO:0000313" key="3">
    <source>
        <dbReference type="EMBL" id="MDB0581357.1"/>
    </source>
</evidence>
<dbReference type="GO" id="GO:0003677">
    <property type="term" value="F:DNA binding"/>
    <property type="evidence" value="ECO:0007669"/>
    <property type="project" value="InterPro"/>
</dbReference>
<evidence type="ECO:0000313" key="4">
    <source>
        <dbReference type="Proteomes" id="UP000031546"/>
    </source>
</evidence>
<evidence type="ECO:0000313" key="5">
    <source>
        <dbReference type="Proteomes" id="UP000527860"/>
    </source>
</evidence>
<evidence type="ECO:0000256" key="1">
    <source>
        <dbReference type="SAM" id="MobiDB-lite"/>
    </source>
</evidence>
<dbReference type="GO" id="GO:0006259">
    <property type="term" value="P:DNA metabolic process"/>
    <property type="evidence" value="ECO:0007669"/>
    <property type="project" value="InterPro"/>
</dbReference>
<reference evidence="2 4" key="1">
    <citation type="submission" date="2015-01" db="EMBL/GenBank/DDBJ databases">
        <title>Genome sequences of high lactate-tolerant strain Salinicoccus roseus W12 with industrial interest.</title>
        <authorList>
            <person name="Wang H."/>
            <person name="Yu B."/>
        </authorList>
    </citation>
    <scope>NUCLEOTIDE SEQUENCE [LARGE SCALE GENOMIC DNA]</scope>
    <source>
        <strain evidence="2 4">W12</strain>
    </source>
</reference>
<dbReference type="AlphaFoldDB" id="A0A0C2HEI6"/>
<dbReference type="STRING" id="45670.SN16_11140"/>
<reference evidence="3 5" key="4">
    <citation type="submission" date="2022-12" db="EMBL/GenBank/DDBJ databases">
        <title>Genome analysis and biological profiling of marine Salinicoccus roseus MOSEL-ME25.</title>
        <authorList>
            <person name="Mirza F.T."/>
            <person name="Xie Y."/>
            <person name="Shinwari Z.K."/>
        </authorList>
    </citation>
    <scope>NUCLEOTIDE SEQUENCE [LARGE SCALE GENOMIC DNA]</scope>
    <source>
        <strain evidence="3 5">MOSEL-ME25</strain>
    </source>
</reference>
<proteinExistence type="predicted"/>
<organism evidence="2 4">
    <name type="scientific">Salinicoccus roseus</name>
    <dbReference type="NCBI Taxonomy" id="45670"/>
    <lineage>
        <taxon>Bacteria</taxon>
        <taxon>Bacillati</taxon>
        <taxon>Bacillota</taxon>
        <taxon>Bacilli</taxon>
        <taxon>Bacillales</taxon>
        <taxon>Staphylococcaceae</taxon>
        <taxon>Salinicoccus</taxon>
    </lineage>
</organism>